<evidence type="ECO:0000313" key="2">
    <source>
        <dbReference type="Proteomes" id="UP000242502"/>
    </source>
</evidence>
<comment type="caution">
    <text evidence="1">The sequence shown here is derived from an EMBL/GenBank/DDBJ whole genome shotgun (WGS) entry which is preliminary data.</text>
</comment>
<evidence type="ECO:0000313" key="1">
    <source>
        <dbReference type="EMBL" id="ODS24775.1"/>
    </source>
</evidence>
<accession>A0A1D2QT66</accession>
<proteinExistence type="predicted"/>
<gene>
    <name evidence="1" type="ORF">AB835_01590</name>
</gene>
<sequence length="97" mass="10799">MTQANNAPPDTLATVLAPIRDAVSRLDIPAPYLYRQVFLAEQKQLTKEHAQLLREQARMKDQAYAAAMQVLRHGCQASPAATAKPRMSYLQHLRGGE</sequence>
<reference evidence="1 2" key="1">
    <citation type="journal article" date="2016" name="Appl. Environ. Microbiol.">
        <title>Lack of Overt Genome Reduction in the Bryostatin-Producing Bryozoan Symbiont "Candidatus Endobugula sertula".</title>
        <authorList>
            <person name="Miller I.J."/>
            <person name="Vanee N."/>
            <person name="Fong S.S."/>
            <person name="Lim-Fong G.E."/>
            <person name="Kwan J.C."/>
        </authorList>
    </citation>
    <scope>NUCLEOTIDE SEQUENCE [LARGE SCALE GENOMIC DNA]</scope>
    <source>
        <strain evidence="1">AB1-4</strain>
    </source>
</reference>
<dbReference type="AlphaFoldDB" id="A0A1D2QT66"/>
<name>A0A1D2QT66_9GAMM</name>
<organism evidence="1 2">
    <name type="scientific">Candidatus Endobugula sertula</name>
    <name type="common">Bugula neritina bacterial symbiont</name>
    <dbReference type="NCBI Taxonomy" id="62101"/>
    <lineage>
        <taxon>Bacteria</taxon>
        <taxon>Pseudomonadati</taxon>
        <taxon>Pseudomonadota</taxon>
        <taxon>Gammaproteobacteria</taxon>
        <taxon>Cellvibrionales</taxon>
        <taxon>Cellvibrionaceae</taxon>
        <taxon>Candidatus Endobugula</taxon>
    </lineage>
</organism>
<dbReference type="Proteomes" id="UP000242502">
    <property type="component" value="Unassembled WGS sequence"/>
</dbReference>
<dbReference type="EMBL" id="MDLC01000004">
    <property type="protein sequence ID" value="ODS24775.1"/>
    <property type="molecule type" value="Genomic_DNA"/>
</dbReference>
<protein>
    <submittedName>
        <fullName evidence="1">Uncharacterized protein</fullName>
    </submittedName>
</protein>
<dbReference type="STRING" id="62101.AB835_01590"/>